<dbReference type="InterPro" id="IPR001460">
    <property type="entry name" value="PCN-bd_Tpept"/>
</dbReference>
<evidence type="ECO:0000259" key="5">
    <source>
        <dbReference type="PROSITE" id="PS51178"/>
    </source>
</evidence>
<evidence type="ECO:0000256" key="2">
    <source>
        <dbReference type="ARBA" id="ARBA00022645"/>
    </source>
</evidence>
<evidence type="ECO:0000256" key="4">
    <source>
        <dbReference type="SAM" id="Phobius"/>
    </source>
</evidence>
<dbReference type="SMART" id="SM00740">
    <property type="entry name" value="PASTA"/>
    <property type="match status" value="1"/>
</dbReference>
<dbReference type="InterPro" id="IPR005543">
    <property type="entry name" value="PASTA_dom"/>
</dbReference>
<reference evidence="6" key="1">
    <citation type="submission" date="2020-10" db="EMBL/GenBank/DDBJ databases">
        <authorList>
            <person name="Gilroy R."/>
        </authorList>
    </citation>
    <scope>NUCLEOTIDE SEQUENCE</scope>
    <source>
        <strain evidence="6">2889</strain>
    </source>
</reference>
<dbReference type="PROSITE" id="PS51178">
    <property type="entry name" value="PASTA"/>
    <property type="match status" value="1"/>
</dbReference>
<organism evidence="6 7">
    <name type="scientific">Candidatus Pullibacteroides excrementavium</name>
    <dbReference type="NCBI Taxonomy" id="2840905"/>
    <lineage>
        <taxon>Bacteria</taxon>
        <taxon>Pseudomonadati</taxon>
        <taxon>Bacteroidota</taxon>
        <taxon>Bacteroidia</taxon>
        <taxon>Bacteroidales</taxon>
        <taxon>Candidatus Pullibacteroides</taxon>
    </lineage>
</organism>
<dbReference type="Pfam" id="PF03793">
    <property type="entry name" value="PASTA"/>
    <property type="match status" value="1"/>
</dbReference>
<dbReference type="SUPFAM" id="SSF54184">
    <property type="entry name" value="Penicillin-binding protein 2x (pbp-2x), c-terminal domain"/>
    <property type="match status" value="1"/>
</dbReference>
<dbReference type="InterPro" id="IPR005311">
    <property type="entry name" value="PBP_dimer"/>
</dbReference>
<dbReference type="AlphaFoldDB" id="A0A9D9DST1"/>
<evidence type="ECO:0000313" key="7">
    <source>
        <dbReference type="Proteomes" id="UP000823612"/>
    </source>
</evidence>
<dbReference type="Gene3D" id="3.30.10.20">
    <property type="match status" value="1"/>
</dbReference>
<gene>
    <name evidence="6" type="ORF">IAB08_01880</name>
</gene>
<dbReference type="Gene3D" id="3.30.450.330">
    <property type="match status" value="1"/>
</dbReference>
<dbReference type="InterPro" id="IPR036138">
    <property type="entry name" value="PBP_dimer_sf"/>
</dbReference>
<dbReference type="PANTHER" id="PTHR30627">
    <property type="entry name" value="PEPTIDOGLYCAN D,D-TRANSPEPTIDASE"/>
    <property type="match status" value="1"/>
</dbReference>
<comment type="caution">
    <text evidence="6">The sequence shown here is derived from an EMBL/GenBank/DDBJ whole genome shotgun (WGS) entry which is preliminary data.</text>
</comment>
<dbReference type="GO" id="GO:0008658">
    <property type="term" value="F:penicillin binding"/>
    <property type="evidence" value="ECO:0007669"/>
    <property type="project" value="InterPro"/>
</dbReference>
<dbReference type="InterPro" id="IPR012338">
    <property type="entry name" value="Beta-lactam/transpept-like"/>
</dbReference>
<proteinExistence type="predicted"/>
<comment type="subcellular location">
    <subcellularLocation>
        <location evidence="1">Membrane</location>
    </subcellularLocation>
</comment>
<dbReference type="InterPro" id="IPR050515">
    <property type="entry name" value="Beta-lactam/transpept"/>
</dbReference>
<reference evidence="6" key="2">
    <citation type="journal article" date="2021" name="PeerJ">
        <title>Extensive microbial diversity within the chicken gut microbiome revealed by metagenomics and culture.</title>
        <authorList>
            <person name="Gilroy R."/>
            <person name="Ravi A."/>
            <person name="Getino M."/>
            <person name="Pursley I."/>
            <person name="Horton D.L."/>
            <person name="Alikhan N.F."/>
            <person name="Baker D."/>
            <person name="Gharbi K."/>
            <person name="Hall N."/>
            <person name="Watson M."/>
            <person name="Adriaenssens E.M."/>
            <person name="Foster-Nyarko E."/>
            <person name="Jarju S."/>
            <person name="Secka A."/>
            <person name="Antonio M."/>
            <person name="Oren A."/>
            <person name="Chaudhuri R.R."/>
            <person name="La Ragione R."/>
            <person name="Hildebrand F."/>
            <person name="Pallen M.J."/>
        </authorList>
    </citation>
    <scope>NUCLEOTIDE SEQUENCE</scope>
    <source>
        <strain evidence="6">2889</strain>
    </source>
</reference>
<accession>A0A9D9DST1</accession>
<dbReference type="GO" id="GO:0004180">
    <property type="term" value="F:carboxypeptidase activity"/>
    <property type="evidence" value="ECO:0007669"/>
    <property type="project" value="UniProtKB-KW"/>
</dbReference>
<evidence type="ECO:0000256" key="1">
    <source>
        <dbReference type="ARBA" id="ARBA00004370"/>
    </source>
</evidence>
<dbReference type="Gene3D" id="3.40.710.10">
    <property type="entry name" value="DD-peptidase/beta-lactamase superfamily"/>
    <property type="match status" value="1"/>
</dbReference>
<feature type="transmembrane region" description="Helical" evidence="4">
    <location>
        <begin position="20"/>
        <end position="42"/>
    </location>
</feature>
<dbReference type="SUPFAM" id="SSF56519">
    <property type="entry name" value="Penicillin binding protein dimerisation domain"/>
    <property type="match status" value="1"/>
</dbReference>
<keyword evidence="4" id="KW-0812">Transmembrane</keyword>
<dbReference type="Gene3D" id="3.90.1310.10">
    <property type="entry name" value="Penicillin-binding protein 2a (Domain 2)"/>
    <property type="match status" value="1"/>
</dbReference>
<keyword evidence="3 4" id="KW-0472">Membrane</keyword>
<dbReference type="SUPFAM" id="SSF56601">
    <property type="entry name" value="beta-lactamase/transpeptidase-like"/>
    <property type="match status" value="1"/>
</dbReference>
<dbReference type="EMBL" id="JADIMZ010000027">
    <property type="protein sequence ID" value="MBO8432028.1"/>
    <property type="molecule type" value="Genomic_DNA"/>
</dbReference>
<dbReference type="Pfam" id="PF00905">
    <property type="entry name" value="Transpeptidase"/>
    <property type="match status" value="1"/>
</dbReference>
<evidence type="ECO:0000256" key="3">
    <source>
        <dbReference type="ARBA" id="ARBA00023136"/>
    </source>
</evidence>
<dbReference type="Pfam" id="PF03717">
    <property type="entry name" value="PBP_dimer"/>
    <property type="match status" value="1"/>
</dbReference>
<keyword evidence="2" id="KW-0121">Carboxypeptidase</keyword>
<protein>
    <submittedName>
        <fullName evidence="6">Transpeptidase family protein</fullName>
    </submittedName>
</protein>
<dbReference type="Proteomes" id="UP000823612">
    <property type="component" value="Unassembled WGS sequence"/>
</dbReference>
<evidence type="ECO:0000313" key="6">
    <source>
        <dbReference type="EMBL" id="MBO8432028.1"/>
    </source>
</evidence>
<keyword evidence="4" id="KW-1133">Transmembrane helix</keyword>
<keyword evidence="2" id="KW-0378">Hydrolase</keyword>
<dbReference type="GO" id="GO:0071555">
    <property type="term" value="P:cell wall organization"/>
    <property type="evidence" value="ECO:0007669"/>
    <property type="project" value="TreeGrafter"/>
</dbReference>
<dbReference type="GO" id="GO:0005886">
    <property type="term" value="C:plasma membrane"/>
    <property type="evidence" value="ECO:0007669"/>
    <property type="project" value="TreeGrafter"/>
</dbReference>
<feature type="domain" description="PASTA" evidence="5">
    <location>
        <begin position="646"/>
        <end position="704"/>
    </location>
</feature>
<sequence>MVKKNEQEGGKTGFWWKVYLVYAFLLLFAVAIVLRMGTVIFVEGNELMALSEKQSLSRETTEAIRGNIYSADSSLLAVSVPLFNIRMDLHPSVVVNDTFFKYLRPLCDSLHRMYPEKSREQYRQTLLAARRAKNRSFLIKRNVTYMELTRMRKFPIFEKGQFRGGFIVEEHETRRLPNGYLAARTIGYYNQESHYGVGLERAYHAELKGKDGFRLTQRISGNLWRPIYSRDEVQPENGQDIVSTIDIRIQDVAEAALQECMETNEAQHGCVVLMEVQTGKVVAIANLRKQPDGSYAEVMNYAVGEAVEPGSTFKLASTIAILEESRMDTAVKVPTGRLKYYNRWMNDSHREGWGELSFLEAFEKSSNVGISYLANEVFHNKQQRFVDYLCKMHLNKPLGLEIAGEGEPYIKNTSDKTWSGISLPWMSIGYEVKVTPMQILSLYNAVANDGKMVKPMFVQEIRQGSEVVRTFKPTVLVDKICSDRTLSTVQAMLQGVVERGTAKNLRNPLYKVAAKTGTAQINYGQRGSGRMTYRASVVGYFPADEPRYSCIVMITNPQKNRFYGGSVAGPVFREIADKVFATLMKGGQDPQPMHPDRVDTYMAGGYAEDIEKVYAGVGIESPQLEPTTFVRLKGAADNAQAFDEVSLAKDVVPDLTGMGLRDAAYLLERYGLSMRIQGKGRVKRQEPRAGSSCRRGQTVWLYLG</sequence>
<keyword evidence="2" id="KW-0645">Protease</keyword>
<name>A0A9D9DST1_9BACT</name>
<dbReference type="PANTHER" id="PTHR30627:SF1">
    <property type="entry name" value="PEPTIDOGLYCAN D,D-TRANSPEPTIDASE FTSI"/>
    <property type="match status" value="1"/>
</dbReference>
<dbReference type="CDD" id="cd06575">
    <property type="entry name" value="PASTA_Pbp2x-like_2"/>
    <property type="match status" value="1"/>
</dbReference>